<proteinExistence type="predicted"/>
<organism evidence="2 3">
    <name type="scientific">Candidatus Faecivivens stercoravium</name>
    <dbReference type="NCBI Taxonomy" id="2840803"/>
    <lineage>
        <taxon>Bacteria</taxon>
        <taxon>Bacillati</taxon>
        <taxon>Bacillota</taxon>
        <taxon>Clostridia</taxon>
        <taxon>Eubacteriales</taxon>
        <taxon>Oscillospiraceae</taxon>
        <taxon>Oscillospiraceae incertae sedis</taxon>
        <taxon>Candidatus Faecivivens</taxon>
    </lineage>
</organism>
<name>A0A9D1DYM7_9FIRM</name>
<evidence type="ECO:0000256" key="1">
    <source>
        <dbReference type="SAM" id="MobiDB-lite"/>
    </source>
</evidence>
<protein>
    <submittedName>
        <fullName evidence="2">Uncharacterized protein</fullName>
    </submittedName>
</protein>
<sequence length="52" mass="5642">MAFTTATLFALAVFFLTLFIKRAALRLLAGGRANPPQPAGRQGHNREEARDG</sequence>
<accession>A0A9D1DYM7</accession>
<comment type="caution">
    <text evidence="2">The sequence shown here is derived from an EMBL/GenBank/DDBJ whole genome shotgun (WGS) entry which is preliminary data.</text>
</comment>
<feature type="region of interest" description="Disordered" evidence="1">
    <location>
        <begin position="31"/>
        <end position="52"/>
    </location>
</feature>
<evidence type="ECO:0000313" key="2">
    <source>
        <dbReference type="EMBL" id="HIR61415.1"/>
    </source>
</evidence>
<reference evidence="2" key="1">
    <citation type="submission" date="2020-10" db="EMBL/GenBank/DDBJ databases">
        <authorList>
            <person name="Gilroy R."/>
        </authorList>
    </citation>
    <scope>NUCLEOTIDE SEQUENCE</scope>
    <source>
        <strain evidence="2">CHK189-12415</strain>
    </source>
</reference>
<dbReference type="Proteomes" id="UP000824241">
    <property type="component" value="Unassembled WGS sequence"/>
</dbReference>
<dbReference type="AlphaFoldDB" id="A0A9D1DYM7"/>
<reference evidence="2" key="2">
    <citation type="journal article" date="2021" name="PeerJ">
        <title>Extensive microbial diversity within the chicken gut microbiome revealed by metagenomics and culture.</title>
        <authorList>
            <person name="Gilroy R."/>
            <person name="Ravi A."/>
            <person name="Getino M."/>
            <person name="Pursley I."/>
            <person name="Horton D.L."/>
            <person name="Alikhan N.F."/>
            <person name="Baker D."/>
            <person name="Gharbi K."/>
            <person name="Hall N."/>
            <person name="Watson M."/>
            <person name="Adriaenssens E.M."/>
            <person name="Foster-Nyarko E."/>
            <person name="Jarju S."/>
            <person name="Secka A."/>
            <person name="Antonio M."/>
            <person name="Oren A."/>
            <person name="Chaudhuri R.R."/>
            <person name="La Ragione R."/>
            <person name="Hildebrand F."/>
            <person name="Pallen M.J."/>
        </authorList>
    </citation>
    <scope>NUCLEOTIDE SEQUENCE</scope>
    <source>
        <strain evidence="2">CHK189-12415</strain>
    </source>
</reference>
<evidence type="ECO:0000313" key="3">
    <source>
        <dbReference type="Proteomes" id="UP000824241"/>
    </source>
</evidence>
<dbReference type="EMBL" id="DVHA01000245">
    <property type="protein sequence ID" value="HIR61415.1"/>
    <property type="molecule type" value="Genomic_DNA"/>
</dbReference>
<gene>
    <name evidence="2" type="ORF">IAB37_07585</name>
</gene>